<dbReference type="PANTHER" id="PTHR47807:SF1">
    <property type="entry name" value="PROTEIN TBF1"/>
    <property type="match status" value="1"/>
</dbReference>
<feature type="region of interest" description="Disordered" evidence="4">
    <location>
        <begin position="19"/>
        <end position="109"/>
    </location>
</feature>
<feature type="compositionally biased region" description="Low complexity" evidence="4">
    <location>
        <begin position="167"/>
        <end position="181"/>
    </location>
</feature>
<feature type="domain" description="HTH myb-type" evidence="5">
    <location>
        <begin position="739"/>
        <end position="791"/>
    </location>
</feature>
<dbReference type="GO" id="GO:0010833">
    <property type="term" value="P:telomere maintenance via telomere lengthening"/>
    <property type="evidence" value="ECO:0007669"/>
    <property type="project" value="TreeGrafter"/>
</dbReference>
<evidence type="ECO:0000256" key="3">
    <source>
        <dbReference type="ARBA" id="ARBA00023306"/>
    </source>
</evidence>
<dbReference type="InterPro" id="IPR009057">
    <property type="entry name" value="Homeodomain-like_sf"/>
</dbReference>
<organism evidence="6 7">
    <name type="scientific">Podospora fimiseda</name>
    <dbReference type="NCBI Taxonomy" id="252190"/>
    <lineage>
        <taxon>Eukaryota</taxon>
        <taxon>Fungi</taxon>
        <taxon>Dikarya</taxon>
        <taxon>Ascomycota</taxon>
        <taxon>Pezizomycotina</taxon>
        <taxon>Sordariomycetes</taxon>
        <taxon>Sordariomycetidae</taxon>
        <taxon>Sordariales</taxon>
        <taxon>Podosporaceae</taxon>
        <taxon>Podospora</taxon>
    </lineage>
</organism>
<protein>
    <submittedName>
        <fullName evidence="6">Telomere repeat binding factor-domain-containing protein</fullName>
    </submittedName>
</protein>
<dbReference type="PANTHER" id="PTHR47807">
    <property type="entry name" value="PROTEIN TBF1"/>
    <property type="match status" value="1"/>
</dbReference>
<dbReference type="Proteomes" id="UP001301958">
    <property type="component" value="Unassembled WGS sequence"/>
</dbReference>
<name>A0AAN7BGZ2_9PEZI</name>
<dbReference type="InterPro" id="IPR052833">
    <property type="entry name" value="Telomeric_DNA-bd_trans-reg"/>
</dbReference>
<evidence type="ECO:0000256" key="2">
    <source>
        <dbReference type="ARBA" id="ARBA00023242"/>
    </source>
</evidence>
<feature type="compositionally biased region" description="Low complexity" evidence="4">
    <location>
        <begin position="73"/>
        <end position="82"/>
    </location>
</feature>
<gene>
    <name evidence="6" type="ORF">QBC38DRAFT_373627</name>
</gene>
<feature type="compositionally biased region" description="Pro residues" evidence="4">
    <location>
        <begin position="43"/>
        <end position="53"/>
    </location>
</feature>
<keyword evidence="7" id="KW-1185">Reference proteome</keyword>
<keyword evidence="1" id="KW-0238">DNA-binding</keyword>
<dbReference type="SMART" id="SM00717">
    <property type="entry name" value="SANT"/>
    <property type="match status" value="1"/>
</dbReference>
<feature type="compositionally biased region" description="Pro residues" evidence="4">
    <location>
        <begin position="83"/>
        <end position="92"/>
    </location>
</feature>
<feature type="compositionally biased region" description="Low complexity" evidence="4">
    <location>
        <begin position="1043"/>
        <end position="1058"/>
    </location>
</feature>
<evidence type="ECO:0000256" key="1">
    <source>
        <dbReference type="ARBA" id="ARBA00023125"/>
    </source>
</evidence>
<dbReference type="SUPFAM" id="SSF46689">
    <property type="entry name" value="Homeodomain-like"/>
    <property type="match status" value="1"/>
</dbReference>
<dbReference type="CDD" id="cd11660">
    <property type="entry name" value="SANT_TRF"/>
    <property type="match status" value="1"/>
</dbReference>
<dbReference type="InterPro" id="IPR017930">
    <property type="entry name" value="Myb_dom"/>
</dbReference>
<feature type="compositionally biased region" description="Low complexity" evidence="4">
    <location>
        <begin position="674"/>
        <end position="700"/>
    </location>
</feature>
<feature type="region of interest" description="Disordered" evidence="4">
    <location>
        <begin position="158"/>
        <end position="220"/>
    </location>
</feature>
<dbReference type="EMBL" id="MU865436">
    <property type="protein sequence ID" value="KAK4223179.1"/>
    <property type="molecule type" value="Genomic_DNA"/>
</dbReference>
<dbReference type="PROSITE" id="PS51294">
    <property type="entry name" value="HTH_MYB"/>
    <property type="match status" value="1"/>
</dbReference>
<dbReference type="InterPro" id="IPR013867">
    <property type="entry name" value="Telomere_rpt-bd_fac_dimer_dom"/>
</dbReference>
<accession>A0AAN7BGZ2</accession>
<dbReference type="Pfam" id="PF08558">
    <property type="entry name" value="TRF"/>
    <property type="match status" value="1"/>
</dbReference>
<feature type="compositionally biased region" description="Polar residues" evidence="4">
    <location>
        <begin position="1059"/>
        <end position="1068"/>
    </location>
</feature>
<feature type="region of interest" description="Disordered" evidence="4">
    <location>
        <begin position="858"/>
        <end position="938"/>
    </location>
</feature>
<feature type="compositionally biased region" description="Basic and acidic residues" evidence="4">
    <location>
        <begin position="825"/>
        <end position="842"/>
    </location>
</feature>
<feature type="region of interest" description="Disordered" evidence="4">
    <location>
        <begin position="1100"/>
        <end position="1119"/>
    </location>
</feature>
<reference evidence="6" key="1">
    <citation type="journal article" date="2023" name="Mol. Phylogenet. Evol.">
        <title>Genome-scale phylogeny and comparative genomics of the fungal order Sordariales.</title>
        <authorList>
            <person name="Hensen N."/>
            <person name="Bonometti L."/>
            <person name="Westerberg I."/>
            <person name="Brannstrom I.O."/>
            <person name="Guillou S."/>
            <person name="Cros-Aarteil S."/>
            <person name="Calhoun S."/>
            <person name="Haridas S."/>
            <person name="Kuo A."/>
            <person name="Mondo S."/>
            <person name="Pangilinan J."/>
            <person name="Riley R."/>
            <person name="LaButti K."/>
            <person name="Andreopoulos B."/>
            <person name="Lipzen A."/>
            <person name="Chen C."/>
            <person name="Yan M."/>
            <person name="Daum C."/>
            <person name="Ng V."/>
            <person name="Clum A."/>
            <person name="Steindorff A."/>
            <person name="Ohm R.A."/>
            <person name="Martin F."/>
            <person name="Silar P."/>
            <person name="Natvig D.O."/>
            <person name="Lalanne C."/>
            <person name="Gautier V."/>
            <person name="Ament-Velasquez S.L."/>
            <person name="Kruys A."/>
            <person name="Hutchinson M.I."/>
            <person name="Powell A.J."/>
            <person name="Barry K."/>
            <person name="Miller A.N."/>
            <person name="Grigoriev I.V."/>
            <person name="Debuchy R."/>
            <person name="Gladieux P."/>
            <person name="Hiltunen Thoren M."/>
            <person name="Johannesson H."/>
        </authorList>
    </citation>
    <scope>NUCLEOTIDE SEQUENCE</scope>
    <source>
        <strain evidence="6">CBS 990.96</strain>
    </source>
</reference>
<keyword evidence="2" id="KW-0539">Nucleus</keyword>
<feature type="region of interest" description="Disordered" evidence="4">
    <location>
        <begin position="950"/>
        <end position="1089"/>
    </location>
</feature>
<feature type="region of interest" description="Disordered" evidence="4">
    <location>
        <begin position="818"/>
        <end position="842"/>
    </location>
</feature>
<dbReference type="GO" id="GO:0042803">
    <property type="term" value="F:protein homodimerization activity"/>
    <property type="evidence" value="ECO:0007669"/>
    <property type="project" value="InterPro"/>
</dbReference>
<evidence type="ECO:0000259" key="5">
    <source>
        <dbReference type="PROSITE" id="PS51294"/>
    </source>
</evidence>
<comment type="caution">
    <text evidence="6">The sequence shown here is derived from an EMBL/GenBank/DDBJ whole genome shotgun (WGS) entry which is preliminary data.</text>
</comment>
<dbReference type="FunFam" id="1.10.10.60:FF:000137">
    <property type="entry name" value="MYB DNA binding protein"/>
    <property type="match status" value="1"/>
</dbReference>
<dbReference type="InterPro" id="IPR001005">
    <property type="entry name" value="SANT/Myb"/>
</dbReference>
<feature type="compositionally biased region" description="Basic and acidic residues" evidence="4">
    <location>
        <begin position="730"/>
        <end position="744"/>
    </location>
</feature>
<feature type="region of interest" description="Disordered" evidence="4">
    <location>
        <begin position="674"/>
        <end position="744"/>
    </location>
</feature>
<feature type="compositionally biased region" description="Basic and acidic residues" evidence="4">
    <location>
        <begin position="200"/>
        <end position="220"/>
    </location>
</feature>
<sequence length="1119" mass="120455">MADGSQLEADLLAALAALPESDKLATLQVDTAAPADKESQSHPPTPTPTPQVQPQPQTQERDHVLSSTPPPASSVAVAVAVPPSEPVAPAPAPASATATPAPLAAPSAVQSSISTAAVVDDNTTPSHFVLESHLMANASPIADGSPSLQFAQLLDSLNSHPPFQSQPAAPIANAHAPASNAKRSRSPDPLGDDNTSLKRIKTEPEPTEPRDAGNDKTHQVDAPEDLGALLELELARHSLIKPPAPANGDVAMHGTDDEPTSALNLVTNPVNFDFDKSVNKIMKASSNPIYIMRSMSLPLLGNVAVQLLVRLSQQSRAETESLLADTNSGFRKSYDSLRDVFGPTKRIFSDAPLLSADELEITDSEDRETVRMSNLAAVGLSAFGGRDISLKDVHDNFFNIFIPEEWDYKDSLTELLLSIKTRLFWDSQQVDAGSPTPMELLEALFPINFDEFLKQRSGELFLNAEEECLMEQVRKRRDELVQCAADVALKTSLQRENSADKVMDKLSAFLQSHLGVVIDYAEKYGVNIPLSEEDAMSFHMSGVEEDKPTGVQEASLEALLASAGSNFLLKGDGKDNTHHDVLSGQAGESESDFSKLIEQALTGHDALKETPGVHHDANTEQSLFDPNDLASFIAQNLKPPIEESHGLPNTSTMQYSSVVNDPVHVLHPQYIGQASQQQSSSYQPYPQASAPATTTTGQAPPDLPPHQSLPTAALYERARQAAVAKSSNTARREGLHSTRRPWSPEEEKALMAGLDAVKGPHWSQILSLYGANGSVSNILKDRTQVQLKDKARNLKLFFLKTNSEMPYYLQSVTGELKTRAPTQAARKEAEERARQNQEEEQARLQSIMTLAGGLQNHHPVANASLAPSPAPRGSPATAAMGVANGSMGAGSAQPALGGHSQPPVPISPLIKTEPGDHSSMPKVTTFPPIQPAPAPAQATCQPLQPLLKAQLPPLQPQPSPSQHQLSQQQQQHSHQNQYQQPHQHQQQQVHQPQQQSQTHQTHHAQPQLQSQPQAQTQASVQVSHNPPNPQPIQASAVSPYQTHQQQQQPHAQAPPQAQSNVSSISHTPAFTLPIPPNHHSTPDHAQESKLFDALQAAIASDNQNQVSSMGTDSAVRATT</sequence>
<feature type="compositionally biased region" description="Polar residues" evidence="4">
    <location>
        <begin position="1031"/>
        <end position="1042"/>
    </location>
</feature>
<evidence type="ECO:0000313" key="6">
    <source>
        <dbReference type="EMBL" id="KAK4223179.1"/>
    </source>
</evidence>
<dbReference type="Gene3D" id="1.10.10.60">
    <property type="entry name" value="Homeodomain-like"/>
    <property type="match status" value="1"/>
</dbReference>
<feature type="compositionally biased region" description="Low complexity" evidence="4">
    <location>
        <begin position="93"/>
        <end position="109"/>
    </location>
</feature>
<proteinExistence type="predicted"/>
<dbReference type="GO" id="GO:0003691">
    <property type="term" value="F:double-stranded telomeric DNA binding"/>
    <property type="evidence" value="ECO:0007669"/>
    <property type="project" value="TreeGrafter"/>
</dbReference>
<reference evidence="6" key="2">
    <citation type="submission" date="2023-05" db="EMBL/GenBank/DDBJ databases">
        <authorList>
            <consortium name="Lawrence Berkeley National Laboratory"/>
            <person name="Steindorff A."/>
            <person name="Hensen N."/>
            <person name="Bonometti L."/>
            <person name="Westerberg I."/>
            <person name="Brannstrom I.O."/>
            <person name="Guillou S."/>
            <person name="Cros-Aarteil S."/>
            <person name="Calhoun S."/>
            <person name="Haridas S."/>
            <person name="Kuo A."/>
            <person name="Mondo S."/>
            <person name="Pangilinan J."/>
            <person name="Riley R."/>
            <person name="Labutti K."/>
            <person name="Andreopoulos B."/>
            <person name="Lipzen A."/>
            <person name="Chen C."/>
            <person name="Yanf M."/>
            <person name="Daum C."/>
            <person name="Ng V."/>
            <person name="Clum A."/>
            <person name="Ohm R."/>
            <person name="Martin F."/>
            <person name="Silar P."/>
            <person name="Natvig D."/>
            <person name="Lalanne C."/>
            <person name="Gautier V."/>
            <person name="Ament-Velasquez S.L."/>
            <person name="Kruys A."/>
            <person name="Hutchinson M.I."/>
            <person name="Powell A.J."/>
            <person name="Barry K."/>
            <person name="Miller A.N."/>
            <person name="Grigoriev I.V."/>
            <person name="Debuchy R."/>
            <person name="Gladieux P."/>
            <person name="Thoren M.H."/>
            <person name="Johannesson H."/>
        </authorList>
    </citation>
    <scope>NUCLEOTIDE SEQUENCE</scope>
    <source>
        <strain evidence="6">CBS 990.96</strain>
    </source>
</reference>
<keyword evidence="3" id="KW-0131">Cell cycle</keyword>
<evidence type="ECO:0000313" key="7">
    <source>
        <dbReference type="Proteomes" id="UP001301958"/>
    </source>
</evidence>
<feature type="compositionally biased region" description="Low complexity" evidence="4">
    <location>
        <begin position="960"/>
        <end position="1024"/>
    </location>
</feature>
<feature type="compositionally biased region" description="Basic and acidic residues" evidence="4">
    <location>
        <begin position="1080"/>
        <end position="1089"/>
    </location>
</feature>
<dbReference type="AlphaFoldDB" id="A0AAN7BGZ2"/>
<evidence type="ECO:0000256" key="4">
    <source>
        <dbReference type="SAM" id="MobiDB-lite"/>
    </source>
</evidence>